<dbReference type="GO" id="GO:0005524">
    <property type="term" value="F:ATP binding"/>
    <property type="evidence" value="ECO:0007669"/>
    <property type="project" value="UniProtKB-UniRule"/>
</dbReference>
<keyword evidence="5 6" id="KW-0413">Isomerase</keyword>
<evidence type="ECO:0000256" key="4">
    <source>
        <dbReference type="ARBA" id="ARBA00023186"/>
    </source>
</evidence>
<dbReference type="FunFam" id="3.50.7.10:FF:000001">
    <property type="entry name" value="60 kDa chaperonin"/>
    <property type="match status" value="1"/>
</dbReference>
<comment type="caution">
    <text evidence="6">Lacks conserved residue(s) required for the propagation of feature annotation.</text>
</comment>
<dbReference type="GO" id="GO:0016853">
    <property type="term" value="F:isomerase activity"/>
    <property type="evidence" value="ECO:0007669"/>
    <property type="project" value="UniProtKB-KW"/>
</dbReference>
<keyword evidence="6" id="KW-0963">Cytoplasm</keyword>
<keyword evidence="4 6" id="KW-0143">Chaperone</keyword>
<comment type="subunit">
    <text evidence="6 8">Forms a cylinder of 14 subunits composed of two heptameric rings stacked back-to-back. Interacts with the co-chaperonin GroES.</text>
</comment>
<dbReference type="Gene3D" id="3.30.260.10">
    <property type="entry name" value="TCP-1-like chaperonin intermediate domain"/>
    <property type="match status" value="1"/>
</dbReference>
<dbReference type="GO" id="GO:0140662">
    <property type="term" value="F:ATP-dependent protein folding chaperone"/>
    <property type="evidence" value="ECO:0007669"/>
    <property type="project" value="InterPro"/>
</dbReference>
<feature type="binding site" evidence="6">
    <location>
        <begin position="29"/>
        <end position="32"/>
    </location>
    <ligand>
        <name>ATP</name>
        <dbReference type="ChEBI" id="CHEBI:30616"/>
    </ligand>
</feature>
<accession>A0A364Y9L1</accession>
<dbReference type="NCBIfam" id="NF000592">
    <property type="entry name" value="PRK00013.1"/>
    <property type="match status" value="1"/>
</dbReference>
<comment type="subcellular location">
    <subcellularLocation>
        <location evidence="6">Cytoplasm</location>
    </subcellularLocation>
</comment>
<dbReference type="NCBIfam" id="NF009489">
    <property type="entry name" value="PRK12851.1"/>
    <property type="match status" value="1"/>
</dbReference>
<evidence type="ECO:0000256" key="8">
    <source>
        <dbReference type="RuleBase" id="RU000419"/>
    </source>
</evidence>
<gene>
    <name evidence="6 9" type="primary">groL</name>
    <name evidence="6" type="synonym">groEL</name>
    <name evidence="9" type="ORF">DQQ10_00390</name>
</gene>
<reference evidence="9 10" key="1">
    <citation type="submission" date="2018-06" db="EMBL/GenBank/DDBJ databases">
        <title>Chryseolinea flavus sp. nov., a member of the phylum Bacteroidetes isolated from soil.</title>
        <authorList>
            <person name="Li Y."/>
            <person name="Wang J."/>
        </authorList>
    </citation>
    <scope>NUCLEOTIDE SEQUENCE [LARGE SCALE GENOMIC DNA]</scope>
    <source>
        <strain evidence="9 10">SDU1-6</strain>
    </source>
</reference>
<keyword evidence="3 6" id="KW-0067">ATP-binding</keyword>
<dbReference type="InterPro" id="IPR001844">
    <property type="entry name" value="Cpn60/GroEL"/>
</dbReference>
<evidence type="ECO:0000256" key="5">
    <source>
        <dbReference type="ARBA" id="ARBA00023235"/>
    </source>
</evidence>
<dbReference type="Gene3D" id="1.10.560.10">
    <property type="entry name" value="GroEL-like equatorial domain"/>
    <property type="match status" value="1"/>
</dbReference>
<dbReference type="AlphaFoldDB" id="A0A364Y9L1"/>
<dbReference type="GO" id="GO:0005737">
    <property type="term" value="C:cytoplasm"/>
    <property type="evidence" value="ECO:0007669"/>
    <property type="project" value="UniProtKB-SubCell"/>
</dbReference>
<dbReference type="GO" id="GO:0042026">
    <property type="term" value="P:protein refolding"/>
    <property type="evidence" value="ECO:0007669"/>
    <property type="project" value="UniProtKB-UniRule"/>
</dbReference>
<feature type="binding site" evidence="6">
    <location>
        <position position="50"/>
    </location>
    <ligand>
        <name>ATP</name>
        <dbReference type="ChEBI" id="CHEBI:30616"/>
    </ligand>
</feature>
<dbReference type="EC" id="5.6.1.7" evidence="6"/>
<dbReference type="InterPro" id="IPR002423">
    <property type="entry name" value="Cpn60/GroEL/TCP-1"/>
</dbReference>
<evidence type="ECO:0000313" key="9">
    <source>
        <dbReference type="EMBL" id="RAW02608.1"/>
    </source>
</evidence>
<feature type="binding site" evidence="6">
    <location>
        <position position="414"/>
    </location>
    <ligand>
        <name>ATP</name>
        <dbReference type="ChEBI" id="CHEBI:30616"/>
    </ligand>
</feature>
<dbReference type="GO" id="GO:0051082">
    <property type="term" value="F:unfolded protein binding"/>
    <property type="evidence" value="ECO:0007669"/>
    <property type="project" value="UniProtKB-UniRule"/>
</dbReference>
<evidence type="ECO:0000256" key="6">
    <source>
        <dbReference type="HAMAP-Rule" id="MF_00600"/>
    </source>
</evidence>
<comment type="similarity">
    <text evidence="1 6 7">Belongs to the chaperonin (HSP60) family.</text>
</comment>
<comment type="function">
    <text evidence="6 8">Together with its co-chaperonin GroES, plays an essential role in assisting protein folding. The GroEL-GroES system forms a nano-cage that allows encapsulation of the non-native substrate proteins and provides a physical environment optimized to promote and accelerate protein folding.</text>
</comment>
<evidence type="ECO:0000256" key="7">
    <source>
        <dbReference type="RuleBase" id="RU000418"/>
    </source>
</evidence>
<dbReference type="Gene3D" id="3.50.7.10">
    <property type="entry name" value="GroEL"/>
    <property type="match status" value="1"/>
</dbReference>
<comment type="caution">
    <text evidence="9">The sequence shown here is derived from an EMBL/GenBank/DDBJ whole genome shotgun (WGS) entry which is preliminary data.</text>
</comment>
<proteinExistence type="inferred from homology"/>
<dbReference type="NCBIfam" id="NF009488">
    <property type="entry name" value="PRK12850.1"/>
    <property type="match status" value="1"/>
</dbReference>
<dbReference type="PRINTS" id="PR00298">
    <property type="entry name" value="CHAPERONIN60"/>
</dbReference>
<dbReference type="NCBIfam" id="TIGR02348">
    <property type="entry name" value="GroEL"/>
    <property type="match status" value="1"/>
</dbReference>
<dbReference type="CDD" id="cd03344">
    <property type="entry name" value="GroEL"/>
    <property type="match status" value="1"/>
</dbReference>
<evidence type="ECO:0000313" key="10">
    <source>
        <dbReference type="Proteomes" id="UP000251889"/>
    </source>
</evidence>
<feature type="binding site" evidence="6">
    <location>
        <position position="497"/>
    </location>
    <ligand>
        <name>ATP</name>
        <dbReference type="ChEBI" id="CHEBI:30616"/>
    </ligand>
</feature>
<dbReference type="SUPFAM" id="SSF52029">
    <property type="entry name" value="GroEL apical domain-like"/>
    <property type="match status" value="1"/>
</dbReference>
<dbReference type="PROSITE" id="PS00296">
    <property type="entry name" value="CHAPERONINS_CPN60"/>
    <property type="match status" value="1"/>
</dbReference>
<name>A0A364Y9L1_9BACT</name>
<evidence type="ECO:0000256" key="2">
    <source>
        <dbReference type="ARBA" id="ARBA00022741"/>
    </source>
</evidence>
<keyword evidence="2 6" id="KW-0547">Nucleotide-binding</keyword>
<protein>
    <recommendedName>
        <fullName evidence="6">Chaperonin GroEL</fullName>
        <ecNumber evidence="6">5.6.1.7</ecNumber>
    </recommendedName>
    <alternativeName>
        <fullName evidence="6">60 kDa chaperonin</fullName>
    </alternativeName>
    <alternativeName>
        <fullName evidence="6">Chaperonin-60</fullName>
        <shortName evidence="6">Cpn60</shortName>
    </alternativeName>
</protein>
<dbReference type="Proteomes" id="UP000251889">
    <property type="component" value="Unassembled WGS sequence"/>
</dbReference>
<keyword evidence="10" id="KW-1185">Reference proteome</keyword>
<dbReference type="InterPro" id="IPR027410">
    <property type="entry name" value="TCP-1-like_intermed_sf"/>
</dbReference>
<dbReference type="SUPFAM" id="SSF54849">
    <property type="entry name" value="GroEL-intermediate domain like"/>
    <property type="match status" value="1"/>
</dbReference>
<dbReference type="Pfam" id="PF00118">
    <property type="entry name" value="Cpn60_TCP1"/>
    <property type="match status" value="1"/>
</dbReference>
<dbReference type="InterPro" id="IPR027413">
    <property type="entry name" value="GROEL-like_equatorial_sf"/>
</dbReference>
<evidence type="ECO:0000256" key="3">
    <source>
        <dbReference type="ARBA" id="ARBA00022840"/>
    </source>
</evidence>
<dbReference type="HAMAP" id="MF_00600">
    <property type="entry name" value="CH60"/>
    <property type="match status" value="1"/>
</dbReference>
<dbReference type="SUPFAM" id="SSF48592">
    <property type="entry name" value="GroEL equatorial domain-like"/>
    <property type="match status" value="1"/>
</dbReference>
<sequence length="544" mass="58381">MAKDILFNANARDKVRKGVDKLANAVKVTLGPKGRNVILGKKFGAPTVTKDGVSVAKEIELSDPIENMGAQLVKEVASKTADAAGDGTTTATVLAQAIYTHGIKNVASGANPMDLKRGIDKAVTTVIDNLRQQSKKIKSSAEIAQVATISANNDETIGKMIADAMDKVGKDGVITVEEAKGTETEVKIVEGMQFDRGYLSPYFVTNTEKMQAELDNPYILIYDKKISAMKDLLPILEQAAQTSRPLVIIAEEVDGEALATLVVNKIRGALRVAAVKAPGFGDRRKAMLEDIAILTGGKVISEELGFKLENATLEMLGRAEKINIDKDNTTIVNGAGKKTEIDARVNQIKAQIESTTSDYDKEKLQERLAKLAGGVAILYVGAATEVEMKEKKDRVDDALHATRAAVQEGIVPGGGVAYIRSIEAIKNTEALGLYNDDQETGVNLVRLALEAPLRTISENAGQEGSVIVNKVREGKKDWGYNARENKFENLVEAGIIDPTKVTRLALENAASIASLLLTTDALVSEVKEEKQKAAGVPHGMDDMM</sequence>
<dbReference type="RefSeq" id="WP_112744825.1">
    <property type="nucleotide sequence ID" value="NZ_QMFY01000001.1"/>
</dbReference>
<feature type="binding site" evidence="6">
    <location>
        <begin position="86"/>
        <end position="90"/>
    </location>
    <ligand>
        <name>ATP</name>
        <dbReference type="ChEBI" id="CHEBI:30616"/>
    </ligand>
</feature>
<dbReference type="OrthoDB" id="9766614at2"/>
<dbReference type="PANTHER" id="PTHR45633">
    <property type="entry name" value="60 KDA HEAT SHOCK PROTEIN, MITOCHONDRIAL"/>
    <property type="match status" value="1"/>
</dbReference>
<dbReference type="EMBL" id="QMFY01000001">
    <property type="protein sequence ID" value="RAW02608.1"/>
    <property type="molecule type" value="Genomic_DNA"/>
</dbReference>
<dbReference type="InterPro" id="IPR018370">
    <property type="entry name" value="Chaperonin_Cpn60_CS"/>
</dbReference>
<dbReference type="InterPro" id="IPR027409">
    <property type="entry name" value="GroEL-like_apical_dom_sf"/>
</dbReference>
<evidence type="ECO:0000256" key="1">
    <source>
        <dbReference type="ARBA" id="ARBA00006607"/>
    </source>
</evidence>
<organism evidence="9 10">
    <name type="scientific">Pseudochryseolinea flava</name>
    <dbReference type="NCBI Taxonomy" id="2059302"/>
    <lineage>
        <taxon>Bacteria</taxon>
        <taxon>Pseudomonadati</taxon>
        <taxon>Bacteroidota</taxon>
        <taxon>Cytophagia</taxon>
        <taxon>Cytophagales</taxon>
        <taxon>Fulvivirgaceae</taxon>
        <taxon>Pseudochryseolinea</taxon>
    </lineage>
</organism>
<dbReference type="NCBIfam" id="NF009487">
    <property type="entry name" value="PRK12849.1"/>
    <property type="match status" value="1"/>
</dbReference>